<accession>A0A1T3NIM5</accession>
<dbReference type="Proteomes" id="UP000190037">
    <property type="component" value="Unassembled WGS sequence"/>
</dbReference>
<evidence type="ECO:0000313" key="2">
    <source>
        <dbReference type="Proteomes" id="UP000190037"/>
    </source>
</evidence>
<comment type="caution">
    <text evidence="1">The sequence shown here is derived from an EMBL/GenBank/DDBJ whole genome shotgun (WGS) entry which is preliminary data.</text>
</comment>
<reference evidence="1 2" key="1">
    <citation type="submission" date="2017-03" db="EMBL/GenBank/DDBJ databases">
        <title>Draft genome sequence of Streptomyces scabrisporus NF3, endophyte isolated from Amphipterygium adstringens.</title>
        <authorList>
            <person name="Vazquez M."/>
            <person name="Ceapa C.D."/>
            <person name="Rodriguez Luna D."/>
            <person name="Sanchez Esquivel S."/>
        </authorList>
    </citation>
    <scope>NUCLEOTIDE SEQUENCE [LARGE SCALE GENOMIC DNA]</scope>
    <source>
        <strain evidence="1 2">NF3</strain>
    </source>
</reference>
<evidence type="ECO:0000313" key="1">
    <source>
        <dbReference type="EMBL" id="OPC76674.1"/>
    </source>
</evidence>
<dbReference type="AlphaFoldDB" id="A0A1T3NIM5"/>
<dbReference type="EMBL" id="MWQN01000005">
    <property type="protein sequence ID" value="OPC76674.1"/>
    <property type="molecule type" value="Genomic_DNA"/>
</dbReference>
<sequence>MAGLRWSWQSLPDKATRAVSVTAWEAESSLRTAQEALAMNHMPNAAAQTIQMTRPRASAPPRR</sequence>
<name>A0A1T3NIM5_9ACTN</name>
<proteinExistence type="predicted"/>
<protein>
    <submittedName>
        <fullName evidence="1">Uncharacterized protein</fullName>
    </submittedName>
</protein>
<organism evidence="1 2">
    <name type="scientific">Embleya scabrispora</name>
    <dbReference type="NCBI Taxonomy" id="159449"/>
    <lineage>
        <taxon>Bacteria</taxon>
        <taxon>Bacillati</taxon>
        <taxon>Actinomycetota</taxon>
        <taxon>Actinomycetes</taxon>
        <taxon>Kitasatosporales</taxon>
        <taxon>Streptomycetaceae</taxon>
        <taxon>Embleya</taxon>
    </lineage>
</organism>
<gene>
    <name evidence="1" type="ORF">B4N89_45125</name>
</gene>
<keyword evidence="2" id="KW-1185">Reference proteome</keyword>